<comment type="caution">
    <text evidence="1">The sequence shown here is derived from an EMBL/GenBank/DDBJ whole genome shotgun (WGS) entry which is preliminary data.</text>
</comment>
<evidence type="ECO:0000313" key="1">
    <source>
        <dbReference type="EMBL" id="KAF2204697.1"/>
    </source>
</evidence>
<evidence type="ECO:0008006" key="3">
    <source>
        <dbReference type="Google" id="ProtNLM"/>
    </source>
</evidence>
<evidence type="ECO:0000313" key="2">
    <source>
        <dbReference type="Proteomes" id="UP000799536"/>
    </source>
</evidence>
<accession>A0A9P4MW28</accession>
<sequence length="114" mass="12994">MPMLVNCSSSLAPGLSVFSKVTIRRHVEGKHRNNKDSRFHVDVEDWAPEAFWILMNIFHGRNSPVPRFPKVEILIKFAVLVYYDEFLVVDEVISGPNALEQISPSSFYIFPSNG</sequence>
<dbReference type="Proteomes" id="UP000799536">
    <property type="component" value="Unassembled WGS sequence"/>
</dbReference>
<reference evidence="1" key="1">
    <citation type="journal article" date="2020" name="Stud. Mycol.">
        <title>101 Dothideomycetes genomes: a test case for predicting lifestyles and emergence of pathogens.</title>
        <authorList>
            <person name="Haridas S."/>
            <person name="Albert R."/>
            <person name="Binder M."/>
            <person name="Bloem J."/>
            <person name="Labutti K."/>
            <person name="Salamov A."/>
            <person name="Andreopoulos B."/>
            <person name="Baker S."/>
            <person name="Barry K."/>
            <person name="Bills G."/>
            <person name="Bluhm B."/>
            <person name="Cannon C."/>
            <person name="Castanera R."/>
            <person name="Culley D."/>
            <person name="Daum C."/>
            <person name="Ezra D."/>
            <person name="Gonzalez J."/>
            <person name="Henrissat B."/>
            <person name="Kuo A."/>
            <person name="Liang C."/>
            <person name="Lipzen A."/>
            <person name="Lutzoni F."/>
            <person name="Magnuson J."/>
            <person name="Mondo S."/>
            <person name="Nolan M."/>
            <person name="Ohm R."/>
            <person name="Pangilinan J."/>
            <person name="Park H.-J."/>
            <person name="Ramirez L."/>
            <person name="Alfaro M."/>
            <person name="Sun H."/>
            <person name="Tritt A."/>
            <person name="Yoshinaga Y."/>
            <person name="Zwiers L.-H."/>
            <person name="Turgeon B."/>
            <person name="Goodwin S."/>
            <person name="Spatafora J."/>
            <person name="Crous P."/>
            <person name="Grigoriev I."/>
        </authorList>
    </citation>
    <scope>NUCLEOTIDE SEQUENCE</scope>
    <source>
        <strain evidence="1">ATCC 74209</strain>
    </source>
</reference>
<organism evidence="1 2">
    <name type="scientific">Delitschia confertaspora ATCC 74209</name>
    <dbReference type="NCBI Taxonomy" id="1513339"/>
    <lineage>
        <taxon>Eukaryota</taxon>
        <taxon>Fungi</taxon>
        <taxon>Dikarya</taxon>
        <taxon>Ascomycota</taxon>
        <taxon>Pezizomycotina</taxon>
        <taxon>Dothideomycetes</taxon>
        <taxon>Pleosporomycetidae</taxon>
        <taxon>Pleosporales</taxon>
        <taxon>Delitschiaceae</taxon>
        <taxon>Delitschia</taxon>
    </lineage>
</organism>
<gene>
    <name evidence="1" type="ORF">GQ43DRAFT_460514</name>
</gene>
<dbReference type="AlphaFoldDB" id="A0A9P4MW28"/>
<keyword evidence="2" id="KW-1185">Reference proteome</keyword>
<proteinExistence type="predicted"/>
<name>A0A9P4MW28_9PLEO</name>
<dbReference type="EMBL" id="ML993870">
    <property type="protein sequence ID" value="KAF2204697.1"/>
    <property type="molecule type" value="Genomic_DNA"/>
</dbReference>
<dbReference type="OrthoDB" id="5275938at2759"/>
<protein>
    <recommendedName>
        <fullName evidence="3">BTB domain-containing protein</fullName>
    </recommendedName>
</protein>